<comment type="caution">
    <text evidence="1">The sequence shown here is derived from an EMBL/GenBank/DDBJ whole genome shotgun (WGS) entry which is preliminary data.</text>
</comment>
<sequence length="148" mass="17128">MFLYNSLKQSSWRFLCEVARAHEVSRENTVPPAKELVWIRAWWTARYAPTWTLAKATRTRNCTEYCSILISHRTCNDNPVGFGYARDQAINGYVDFLKNKEAALSGLDDIILAATDVEDIDHEVEAANEHNEKILYAVSRTEFWLQER</sequence>
<dbReference type="VEuPathDB" id="VectorBase:LOC119164622"/>
<dbReference type="EMBL" id="JABSTU010000005">
    <property type="protein sequence ID" value="KAH8031214.1"/>
    <property type="molecule type" value="Genomic_DNA"/>
</dbReference>
<evidence type="ECO:0000313" key="2">
    <source>
        <dbReference type="Proteomes" id="UP000821866"/>
    </source>
</evidence>
<organism evidence="1 2">
    <name type="scientific">Rhipicephalus microplus</name>
    <name type="common">Cattle tick</name>
    <name type="synonym">Boophilus microplus</name>
    <dbReference type="NCBI Taxonomy" id="6941"/>
    <lineage>
        <taxon>Eukaryota</taxon>
        <taxon>Metazoa</taxon>
        <taxon>Ecdysozoa</taxon>
        <taxon>Arthropoda</taxon>
        <taxon>Chelicerata</taxon>
        <taxon>Arachnida</taxon>
        <taxon>Acari</taxon>
        <taxon>Parasitiformes</taxon>
        <taxon>Ixodida</taxon>
        <taxon>Ixodoidea</taxon>
        <taxon>Ixodidae</taxon>
        <taxon>Rhipicephalinae</taxon>
        <taxon>Rhipicephalus</taxon>
        <taxon>Boophilus</taxon>
    </lineage>
</organism>
<reference evidence="1" key="1">
    <citation type="journal article" date="2020" name="Cell">
        <title>Large-Scale Comparative Analyses of Tick Genomes Elucidate Their Genetic Diversity and Vector Capacities.</title>
        <authorList>
            <consortium name="Tick Genome and Microbiome Consortium (TIGMIC)"/>
            <person name="Jia N."/>
            <person name="Wang J."/>
            <person name="Shi W."/>
            <person name="Du L."/>
            <person name="Sun Y."/>
            <person name="Zhan W."/>
            <person name="Jiang J.F."/>
            <person name="Wang Q."/>
            <person name="Zhang B."/>
            <person name="Ji P."/>
            <person name="Bell-Sakyi L."/>
            <person name="Cui X.M."/>
            <person name="Yuan T.T."/>
            <person name="Jiang B.G."/>
            <person name="Yang W.F."/>
            <person name="Lam T.T."/>
            <person name="Chang Q.C."/>
            <person name="Ding S.J."/>
            <person name="Wang X.J."/>
            <person name="Zhu J.G."/>
            <person name="Ruan X.D."/>
            <person name="Zhao L."/>
            <person name="Wei J.T."/>
            <person name="Ye R.Z."/>
            <person name="Que T.C."/>
            <person name="Du C.H."/>
            <person name="Zhou Y.H."/>
            <person name="Cheng J.X."/>
            <person name="Dai P.F."/>
            <person name="Guo W.B."/>
            <person name="Han X.H."/>
            <person name="Huang E.J."/>
            <person name="Li L.F."/>
            <person name="Wei W."/>
            <person name="Gao Y.C."/>
            <person name="Liu J.Z."/>
            <person name="Shao H.Z."/>
            <person name="Wang X."/>
            <person name="Wang C.C."/>
            <person name="Yang T.C."/>
            <person name="Huo Q.B."/>
            <person name="Li W."/>
            <person name="Chen H.Y."/>
            <person name="Chen S.E."/>
            <person name="Zhou L.G."/>
            <person name="Ni X.B."/>
            <person name="Tian J.H."/>
            <person name="Sheng Y."/>
            <person name="Liu T."/>
            <person name="Pan Y.S."/>
            <person name="Xia L.Y."/>
            <person name="Li J."/>
            <person name="Zhao F."/>
            <person name="Cao W.C."/>
        </authorList>
    </citation>
    <scope>NUCLEOTIDE SEQUENCE</scope>
    <source>
        <strain evidence="1">Rmic-2018</strain>
    </source>
</reference>
<dbReference type="AlphaFoldDB" id="A0A9J6EA64"/>
<protein>
    <submittedName>
        <fullName evidence="1">Uncharacterized protein</fullName>
    </submittedName>
</protein>
<accession>A0A9J6EA64</accession>
<gene>
    <name evidence="1" type="ORF">HPB51_014050</name>
</gene>
<dbReference type="Proteomes" id="UP000821866">
    <property type="component" value="Chromosome 3"/>
</dbReference>
<evidence type="ECO:0000313" key="1">
    <source>
        <dbReference type="EMBL" id="KAH8031214.1"/>
    </source>
</evidence>
<keyword evidence="2" id="KW-1185">Reference proteome</keyword>
<reference evidence="1" key="2">
    <citation type="submission" date="2021-09" db="EMBL/GenBank/DDBJ databases">
        <authorList>
            <person name="Jia N."/>
            <person name="Wang J."/>
            <person name="Shi W."/>
            <person name="Du L."/>
            <person name="Sun Y."/>
            <person name="Zhan W."/>
            <person name="Jiang J."/>
            <person name="Wang Q."/>
            <person name="Zhang B."/>
            <person name="Ji P."/>
            <person name="Sakyi L.B."/>
            <person name="Cui X."/>
            <person name="Yuan T."/>
            <person name="Jiang B."/>
            <person name="Yang W."/>
            <person name="Lam T.T.-Y."/>
            <person name="Chang Q."/>
            <person name="Ding S."/>
            <person name="Wang X."/>
            <person name="Zhu J."/>
            <person name="Ruan X."/>
            <person name="Zhao L."/>
            <person name="Wei J."/>
            <person name="Que T."/>
            <person name="Du C."/>
            <person name="Cheng J."/>
            <person name="Dai P."/>
            <person name="Han X."/>
            <person name="Huang E."/>
            <person name="Gao Y."/>
            <person name="Liu J."/>
            <person name="Shao H."/>
            <person name="Ye R."/>
            <person name="Li L."/>
            <person name="Wei W."/>
            <person name="Wang X."/>
            <person name="Wang C."/>
            <person name="Huo Q."/>
            <person name="Li W."/>
            <person name="Guo W."/>
            <person name="Chen H."/>
            <person name="Chen S."/>
            <person name="Zhou L."/>
            <person name="Zhou L."/>
            <person name="Ni X."/>
            <person name="Tian J."/>
            <person name="Zhou Y."/>
            <person name="Sheng Y."/>
            <person name="Liu T."/>
            <person name="Pan Y."/>
            <person name="Xia L."/>
            <person name="Li J."/>
            <person name="Zhao F."/>
            <person name="Cao W."/>
        </authorList>
    </citation>
    <scope>NUCLEOTIDE SEQUENCE</scope>
    <source>
        <strain evidence="1">Rmic-2018</strain>
        <tissue evidence="1">Larvae</tissue>
    </source>
</reference>
<proteinExistence type="predicted"/>
<name>A0A9J6EA64_RHIMP</name>